<dbReference type="Pfam" id="PF13560">
    <property type="entry name" value="HTH_31"/>
    <property type="match status" value="1"/>
</dbReference>
<dbReference type="GO" id="GO:0003677">
    <property type="term" value="F:DNA binding"/>
    <property type="evidence" value="ECO:0007669"/>
    <property type="project" value="InterPro"/>
</dbReference>
<name>W4Q7W6_9BACI</name>
<organism evidence="2 3">
    <name type="scientific">Halalkalibacter wakoensis JCM 9140</name>
    <dbReference type="NCBI Taxonomy" id="1236970"/>
    <lineage>
        <taxon>Bacteria</taxon>
        <taxon>Bacillati</taxon>
        <taxon>Bacillota</taxon>
        <taxon>Bacilli</taxon>
        <taxon>Bacillales</taxon>
        <taxon>Bacillaceae</taxon>
        <taxon>Halalkalibacter</taxon>
    </lineage>
</organism>
<reference evidence="2" key="1">
    <citation type="journal article" date="2014" name="Genome Announc.">
        <title>Draft Genome Sequences of Three Alkaliphilic Bacillus Strains, Bacillus wakoensis JCM 9140T, Bacillus akibai JCM 9157T, and Bacillus hemicellulosilyticus JCM 9152T.</title>
        <authorList>
            <person name="Yuki M."/>
            <person name="Oshima K."/>
            <person name="Suda W."/>
            <person name="Oshida Y."/>
            <person name="Kitamura K."/>
            <person name="Iida T."/>
            <person name="Hattori M."/>
            <person name="Ohkuma M."/>
        </authorList>
    </citation>
    <scope>NUCLEOTIDE SEQUENCE [LARGE SCALE GENOMIC DNA]</scope>
    <source>
        <strain evidence="2">JCM 9140</strain>
    </source>
</reference>
<feature type="domain" description="HTH cro/C1-type" evidence="1">
    <location>
        <begin position="18"/>
        <end position="73"/>
    </location>
</feature>
<comment type="caution">
    <text evidence="2">The sequence shown here is derived from an EMBL/GenBank/DDBJ whole genome shotgun (WGS) entry which is preliminary data.</text>
</comment>
<dbReference type="AlphaFoldDB" id="W4Q7W6"/>
<dbReference type="InterPro" id="IPR010982">
    <property type="entry name" value="Lambda_DNA-bd_dom_sf"/>
</dbReference>
<dbReference type="SUPFAM" id="SSF47413">
    <property type="entry name" value="lambda repressor-like DNA-binding domains"/>
    <property type="match status" value="1"/>
</dbReference>
<dbReference type="Gene3D" id="1.10.260.40">
    <property type="entry name" value="lambda repressor-like DNA-binding domains"/>
    <property type="match status" value="1"/>
</dbReference>
<dbReference type="SMART" id="SM00530">
    <property type="entry name" value="HTH_XRE"/>
    <property type="match status" value="1"/>
</dbReference>
<evidence type="ECO:0000313" key="2">
    <source>
        <dbReference type="EMBL" id="GAE28087.1"/>
    </source>
</evidence>
<dbReference type="CDD" id="cd00093">
    <property type="entry name" value="HTH_XRE"/>
    <property type="match status" value="1"/>
</dbReference>
<dbReference type="Proteomes" id="UP000018890">
    <property type="component" value="Unassembled WGS sequence"/>
</dbReference>
<dbReference type="InterPro" id="IPR001387">
    <property type="entry name" value="Cro/C1-type_HTH"/>
</dbReference>
<evidence type="ECO:0000259" key="1">
    <source>
        <dbReference type="PROSITE" id="PS50943"/>
    </source>
</evidence>
<protein>
    <recommendedName>
        <fullName evidence="1">HTH cro/C1-type domain-containing protein</fullName>
    </recommendedName>
</protein>
<dbReference type="OrthoDB" id="2942302at2"/>
<dbReference type="RefSeq" id="WP_034750302.1">
    <property type="nucleotide sequence ID" value="NZ_BAUT01000081.1"/>
</dbReference>
<sequence length="91" mass="10101">MAKDSLKKQLNSHIGEYIRSIRNQKGLSREDLAGAANVSLTHLGNIERGTSSMSTYVQAKIAKGLQLDHPNELTEEAYDKVYPNMSTYTSD</sequence>
<dbReference type="PROSITE" id="PS50943">
    <property type="entry name" value="HTH_CROC1"/>
    <property type="match status" value="1"/>
</dbReference>
<proteinExistence type="predicted"/>
<evidence type="ECO:0000313" key="3">
    <source>
        <dbReference type="Proteomes" id="UP000018890"/>
    </source>
</evidence>
<keyword evidence="3" id="KW-1185">Reference proteome</keyword>
<gene>
    <name evidence="2" type="ORF">JCM9140_4280</name>
</gene>
<accession>W4Q7W6</accession>
<dbReference type="STRING" id="1236970.JCM9140_4280"/>
<dbReference type="EMBL" id="BAUT01000081">
    <property type="protein sequence ID" value="GAE28087.1"/>
    <property type="molecule type" value="Genomic_DNA"/>
</dbReference>